<dbReference type="STRING" id="301148.B4135_3454"/>
<name>A0A150LE44_9BACI</name>
<accession>A0A150LE44</accession>
<evidence type="ECO:0000313" key="1">
    <source>
        <dbReference type="EMBL" id="KYD10279.1"/>
    </source>
</evidence>
<protein>
    <submittedName>
        <fullName evidence="1">Uncharacterized protein</fullName>
    </submittedName>
</protein>
<dbReference type="EMBL" id="LQYT01000119">
    <property type="protein sequence ID" value="KYD10279.1"/>
    <property type="molecule type" value="Genomic_DNA"/>
</dbReference>
<gene>
    <name evidence="1" type="ORF">B4135_3454</name>
</gene>
<organism evidence="1 2">
    <name type="scientific">Caldibacillus debilis</name>
    <dbReference type="NCBI Taxonomy" id="301148"/>
    <lineage>
        <taxon>Bacteria</taxon>
        <taxon>Bacillati</taxon>
        <taxon>Bacillota</taxon>
        <taxon>Bacilli</taxon>
        <taxon>Bacillales</taxon>
        <taxon>Bacillaceae</taxon>
        <taxon>Caldibacillus</taxon>
    </lineage>
</organism>
<dbReference type="AlphaFoldDB" id="A0A150LE44"/>
<sequence length="40" mass="4770">MIDQNYPVNFQSVRDFDFKRVSLFYGSYGASDNKFPFIKK</sequence>
<reference evidence="1 2" key="1">
    <citation type="submission" date="2016-01" db="EMBL/GenBank/DDBJ databases">
        <title>Draft Genome Sequences of Seven Thermophilic Sporeformers Isolated from Foods.</title>
        <authorList>
            <person name="Berendsen E.M."/>
            <person name="Wells-Bennik M.H."/>
            <person name="Krawcyk A.O."/>
            <person name="De Jong A."/>
            <person name="Holsappel S."/>
            <person name="Eijlander R.T."/>
            <person name="Kuipers O.P."/>
        </authorList>
    </citation>
    <scope>NUCLEOTIDE SEQUENCE [LARGE SCALE GENOMIC DNA]</scope>
    <source>
        <strain evidence="1 2">B4135</strain>
    </source>
</reference>
<evidence type="ECO:0000313" key="2">
    <source>
        <dbReference type="Proteomes" id="UP000075683"/>
    </source>
</evidence>
<proteinExistence type="predicted"/>
<comment type="caution">
    <text evidence="1">The sequence shown here is derived from an EMBL/GenBank/DDBJ whole genome shotgun (WGS) entry which is preliminary data.</text>
</comment>
<dbReference type="Proteomes" id="UP000075683">
    <property type="component" value="Unassembled WGS sequence"/>
</dbReference>